<dbReference type="Pfam" id="PF26103">
    <property type="entry name" value="TPR_Epg5"/>
    <property type="match status" value="1"/>
</dbReference>
<dbReference type="InterPro" id="IPR059030">
    <property type="entry name" value="TPR_Epg5_mid"/>
</dbReference>
<gene>
    <name evidence="6" type="ORF">CAMP_LOCUS4394</name>
</gene>
<dbReference type="PANTHER" id="PTHR31139">
    <property type="entry name" value="ECTOPIC P GRANULES PROTEIN 5 HOMOLOG"/>
    <property type="match status" value="1"/>
</dbReference>
<sequence length="1589" mass="179745">MAELVKPKKPKQRERVTPQTETPQIPPRPTVVNGVRLPDVPSHILQQRQQIEESEENPLERESSPEPEELALSDEAESETEDIVPEPEVVAPRIPPRNMIFPRSTSMVAQQTQDLPPPVQKRSATQYPTVPELAELPSYNAALNHPKLYPQVKPLQTSQSVSALPEKTRLSAPPEITRTTIAEAPPMYPSICNYERNEHGLMTEANLLAFYHNAMYETAEQYVDNFIQTVEDPINNGSLFPLLKRLKEVADQMTITEVKDKESTEKLQKTAISCWKLATYAVPATGKCGSNHDGTGRATYTSYNLQQEILTEMDKLLKENKGIILDHKICEEAMYRSLCLQIQWQIILINNNFMAESGISVSTPATLVASAPLTPAKIGLRNALSDLFYHLRFPRLLKRYTETITEWIKEIICVLNKRQTCDDGIFLLCHILRLPSPINHWAPPFVQTFIQSQSPPRLKLDYCLALLTHLLNPIKARESFLRHIAQSENEESTWEILDDDDGEADEFSFVTINEMDLTALLDQLPISEIYSINYTAFTSYADKGSQFTAMVAFQLLLMKILDNGLTNYSKPGYKSFCKQIGISLKHSVRELCNNWILMRSQLPPNEEYQMQKEVDRIVLIALNYLIHRDSVGLFQFVVSLPYGIVSEECRNRCEFALRSVNKMTIHELFEIPISQVLSKNQNSVIRHRIDHLGPQDSEFLVNSLASIGSNSNSDVTNLIKQLIDVCFCDESTRDNLYKCGGEAIGQLLTKRPDVLHQLLSIVDRSLSHMDNYAINVLSSSRLFHCRLTEPMMSIIGKWLINNPPEHGGNRLARRVLSGLHWGPSADGQNLWIDPEVHVIAADCIVKAHSVHCSRSNSMISKSLKQIAKLASKMGDAETHFQNFCWDLLVKLKLPKQDSKNGNGNGQDLTALYVKIVQNYEEEAPLYLEKAVPLLSDLVASASSVASVVLLSRFIAQHYSDVNRLGADKNFMSVFEKILHVDQLPYAVQWLSGPSSTPTPIVRLICSGISYYCNRIPNVPAYLRAWLFLLCSARSSWNEDAVTYQIIGTIVRISFITQNGDLDGLIEVLQQVYTQQMANEKNQSKGLFSVFSSDPPPSPLIPDSMLSISPFASYLMLLVEQTAFGMFYSNFFDALAKKDKYTLDDAIKKAQSKSNITLPLERISVFRWAEMMKHSNESPVFPLIMQQLATEAYKLRNANNHTLCFARRLIDDSSSKILMDSCRKAIEESKQDTKGLSRAVIGWLFTKHEVTRTGFDFSVFDLDYLLQLILTGDTTIWMDYVNIPAISSEEFNEQKLYSTTCQLTAKMRNAPQQPIEIGSPRGRSSALPFPLLPVHKKIPVAPNIDPIMLFRREVVRSHCSEYCESLKQLTGKYIECDDQISRYDIEYIAKIRQLYQPTQQIVPVVITCKQNCGSSGNRTMQVNPNVLNQSVDAEMSTNRNKRNEYYTNLSDLIDKVAVSSANIEHMTRMIAIIAKSMDKSNRDMVQITGSDIFKLLTQVGENDMLFSVAMETYRHALKALGKEFVECRAEEQMNVMQLALNDFVLADVLVEIFTPEVLNSQDLCAVYTKLSEAIRMPAKSQMAFQLLVMF</sequence>
<reference evidence="6" key="1">
    <citation type="submission" date="2022-11" db="EMBL/GenBank/DDBJ databases">
        <authorList>
            <person name="Kikuchi T."/>
        </authorList>
    </citation>
    <scope>NUCLEOTIDE SEQUENCE</scope>
    <source>
        <strain evidence="6">PS1010</strain>
    </source>
</reference>
<dbReference type="PANTHER" id="PTHR31139:SF4">
    <property type="entry name" value="ECTOPIC P GRANULES PROTEIN 5 HOMOLOG"/>
    <property type="match status" value="1"/>
</dbReference>
<dbReference type="OrthoDB" id="5848107at2759"/>
<dbReference type="InterPro" id="IPR051436">
    <property type="entry name" value="Autophagy-related_EPG5"/>
</dbReference>
<evidence type="ECO:0000256" key="2">
    <source>
        <dbReference type="ARBA" id="ARBA00023006"/>
    </source>
</evidence>
<name>A0A9P1MW05_9PELO</name>
<dbReference type="Pfam" id="PF26573">
    <property type="entry name" value="TPR_Epg5_2"/>
    <property type="match status" value="1"/>
</dbReference>
<feature type="compositionally biased region" description="Acidic residues" evidence="3">
    <location>
        <begin position="65"/>
        <end position="85"/>
    </location>
</feature>
<evidence type="ECO:0000259" key="4">
    <source>
        <dbReference type="Pfam" id="PF26103"/>
    </source>
</evidence>
<evidence type="ECO:0000313" key="6">
    <source>
        <dbReference type="EMBL" id="CAI5441757.1"/>
    </source>
</evidence>
<accession>A0A9P1MW05</accession>
<dbReference type="InterPro" id="IPR058750">
    <property type="entry name" value="TPR_Epg5"/>
</dbReference>
<dbReference type="Proteomes" id="UP001152747">
    <property type="component" value="Unassembled WGS sequence"/>
</dbReference>
<comment type="caution">
    <text evidence="6">The sequence shown here is derived from an EMBL/GenBank/DDBJ whole genome shotgun (WGS) entry which is preliminary data.</text>
</comment>
<keyword evidence="7" id="KW-1185">Reference proteome</keyword>
<evidence type="ECO:0000259" key="5">
    <source>
        <dbReference type="Pfam" id="PF26573"/>
    </source>
</evidence>
<feature type="domain" description="Epg5-like central TPR repeats" evidence="4">
    <location>
        <begin position="1528"/>
        <end position="1587"/>
    </location>
</feature>
<dbReference type="GO" id="GO:0005737">
    <property type="term" value="C:cytoplasm"/>
    <property type="evidence" value="ECO:0007669"/>
    <property type="project" value="TreeGrafter"/>
</dbReference>
<evidence type="ECO:0000313" key="7">
    <source>
        <dbReference type="Proteomes" id="UP001152747"/>
    </source>
</evidence>
<feature type="domain" description="Epg5-like TPR" evidence="5">
    <location>
        <begin position="1122"/>
        <end position="1281"/>
    </location>
</feature>
<dbReference type="EMBL" id="CANHGI010000002">
    <property type="protein sequence ID" value="CAI5441757.1"/>
    <property type="molecule type" value="Genomic_DNA"/>
</dbReference>
<keyword evidence="2" id="KW-0072">Autophagy</keyword>
<protein>
    <submittedName>
        <fullName evidence="6">Uncharacterized protein</fullName>
    </submittedName>
</protein>
<dbReference type="GO" id="GO:0097352">
    <property type="term" value="P:autophagosome maturation"/>
    <property type="evidence" value="ECO:0007669"/>
    <property type="project" value="TreeGrafter"/>
</dbReference>
<proteinExistence type="inferred from homology"/>
<comment type="similarity">
    <text evidence="1">Belongs to the EPG5 family.</text>
</comment>
<evidence type="ECO:0000256" key="1">
    <source>
        <dbReference type="ARBA" id="ARBA00010948"/>
    </source>
</evidence>
<organism evidence="6 7">
    <name type="scientific">Caenorhabditis angaria</name>
    <dbReference type="NCBI Taxonomy" id="860376"/>
    <lineage>
        <taxon>Eukaryota</taxon>
        <taxon>Metazoa</taxon>
        <taxon>Ecdysozoa</taxon>
        <taxon>Nematoda</taxon>
        <taxon>Chromadorea</taxon>
        <taxon>Rhabditida</taxon>
        <taxon>Rhabditina</taxon>
        <taxon>Rhabditomorpha</taxon>
        <taxon>Rhabditoidea</taxon>
        <taxon>Rhabditidae</taxon>
        <taxon>Peloderinae</taxon>
        <taxon>Caenorhabditis</taxon>
    </lineage>
</organism>
<evidence type="ECO:0000256" key="3">
    <source>
        <dbReference type="SAM" id="MobiDB-lite"/>
    </source>
</evidence>
<feature type="region of interest" description="Disordered" evidence="3">
    <location>
        <begin position="1"/>
        <end position="85"/>
    </location>
</feature>